<dbReference type="InterPro" id="IPR050228">
    <property type="entry name" value="Carboxylesterase_BioH"/>
</dbReference>
<dbReference type="Pfam" id="PF00561">
    <property type="entry name" value="Abhydrolase_1"/>
    <property type="match status" value="1"/>
</dbReference>
<gene>
    <name evidence="3" type="ORF">CW354_12320</name>
</gene>
<proteinExistence type="predicted"/>
<dbReference type="InterPro" id="IPR029058">
    <property type="entry name" value="AB_hydrolase_fold"/>
</dbReference>
<accession>A0A2S7K4F9</accession>
<keyword evidence="3" id="KW-0378">Hydrolase</keyword>
<dbReference type="OrthoDB" id="9808398at2"/>
<sequence>MTHDQEESKLETIAITSFDGCTLVANQFGWADNGAIILSPGGGQTRHAWSAAASAFAREGYFVLCADLRGHGDSDRAPDRTYSYTDYARDALVLSDWVEGRIGVKPHFIGASLGGVAALVAAGKIRQEAFASLTLVDVAPKISEHGFGSIRNFMLESARRGFENVSEAAAFLSTHFPRPNTETRSPSGSGGLQKNLRQGEDGRWRWHWDPAFVETLYLEPEEFERELTEAATNLIIPVHFMRGGESELVTQEAARHFCNIAPHIHYTEIKGARHMVTGDQNDIFLEAALDYLTRPNLDRARAEK</sequence>
<feature type="region of interest" description="Disordered" evidence="1">
    <location>
        <begin position="176"/>
        <end position="198"/>
    </location>
</feature>
<evidence type="ECO:0000259" key="2">
    <source>
        <dbReference type="Pfam" id="PF00561"/>
    </source>
</evidence>
<dbReference type="PANTHER" id="PTHR43194:SF2">
    <property type="entry name" value="PEROXISOMAL MEMBRANE PROTEIN LPX1"/>
    <property type="match status" value="1"/>
</dbReference>
<dbReference type="GO" id="GO:0016787">
    <property type="term" value="F:hydrolase activity"/>
    <property type="evidence" value="ECO:0007669"/>
    <property type="project" value="UniProtKB-KW"/>
</dbReference>
<dbReference type="SUPFAM" id="SSF53474">
    <property type="entry name" value="alpha/beta-Hydrolases"/>
    <property type="match status" value="1"/>
</dbReference>
<dbReference type="RefSeq" id="WP_104830401.1">
    <property type="nucleotide sequence ID" value="NZ_PJCH01000008.1"/>
</dbReference>
<dbReference type="PANTHER" id="PTHR43194">
    <property type="entry name" value="HYDROLASE ALPHA/BETA FOLD FAMILY"/>
    <property type="match status" value="1"/>
</dbReference>
<dbReference type="InterPro" id="IPR000073">
    <property type="entry name" value="AB_hydrolase_1"/>
</dbReference>
<dbReference type="AlphaFoldDB" id="A0A2S7K4F9"/>
<evidence type="ECO:0000313" key="3">
    <source>
        <dbReference type="EMBL" id="PQA87394.1"/>
    </source>
</evidence>
<dbReference type="Gene3D" id="3.40.50.1820">
    <property type="entry name" value="alpha/beta hydrolase"/>
    <property type="match status" value="1"/>
</dbReference>
<feature type="domain" description="AB hydrolase-1" evidence="2">
    <location>
        <begin position="35"/>
        <end position="276"/>
    </location>
</feature>
<comment type="caution">
    <text evidence="3">The sequence shown here is derived from an EMBL/GenBank/DDBJ whole genome shotgun (WGS) entry which is preliminary data.</text>
</comment>
<dbReference type="Proteomes" id="UP000239504">
    <property type="component" value="Unassembled WGS sequence"/>
</dbReference>
<dbReference type="EMBL" id="PJCH01000008">
    <property type="protein sequence ID" value="PQA87394.1"/>
    <property type="molecule type" value="Genomic_DNA"/>
</dbReference>
<name>A0A2S7K4F9_9PROT</name>
<evidence type="ECO:0000313" key="4">
    <source>
        <dbReference type="Proteomes" id="UP000239504"/>
    </source>
</evidence>
<reference evidence="3 4" key="1">
    <citation type="submission" date="2017-12" db="EMBL/GenBank/DDBJ databases">
        <authorList>
            <person name="Hurst M.R.H."/>
        </authorList>
    </citation>
    <scope>NUCLEOTIDE SEQUENCE [LARGE SCALE GENOMIC DNA]</scope>
    <source>
        <strain evidence="3 4">SY-3-19</strain>
    </source>
</reference>
<protein>
    <submittedName>
        <fullName evidence="3">Alpha/beta hydrolase</fullName>
    </submittedName>
</protein>
<evidence type="ECO:0000256" key="1">
    <source>
        <dbReference type="SAM" id="MobiDB-lite"/>
    </source>
</evidence>
<organism evidence="3 4">
    <name type="scientific">Hyphococcus luteus</name>
    <dbReference type="NCBI Taxonomy" id="2058213"/>
    <lineage>
        <taxon>Bacteria</taxon>
        <taxon>Pseudomonadati</taxon>
        <taxon>Pseudomonadota</taxon>
        <taxon>Alphaproteobacteria</taxon>
        <taxon>Parvularculales</taxon>
        <taxon>Parvularculaceae</taxon>
        <taxon>Hyphococcus</taxon>
    </lineage>
</organism>
<keyword evidence="4" id="KW-1185">Reference proteome</keyword>